<evidence type="ECO:0000256" key="1">
    <source>
        <dbReference type="SAM" id="MobiDB-lite"/>
    </source>
</evidence>
<comment type="caution">
    <text evidence="2">The sequence shown here is derived from an EMBL/GenBank/DDBJ whole genome shotgun (WGS) entry which is preliminary data.</text>
</comment>
<dbReference type="Proteomes" id="UP001172684">
    <property type="component" value="Unassembled WGS sequence"/>
</dbReference>
<feature type="region of interest" description="Disordered" evidence="1">
    <location>
        <begin position="257"/>
        <end position="280"/>
    </location>
</feature>
<feature type="compositionally biased region" description="Basic and acidic residues" evidence="1">
    <location>
        <begin position="266"/>
        <end position="280"/>
    </location>
</feature>
<accession>A0ABQ9NX46</accession>
<reference evidence="2" key="1">
    <citation type="submission" date="2022-10" db="EMBL/GenBank/DDBJ databases">
        <title>Culturing micro-colonial fungi from biological soil crusts in the Mojave desert and describing Neophaeococcomyces mojavensis, and introducing the new genera and species Taxawa tesnikishii.</title>
        <authorList>
            <person name="Kurbessoian T."/>
            <person name="Stajich J.E."/>
        </authorList>
    </citation>
    <scope>NUCLEOTIDE SEQUENCE</scope>
    <source>
        <strain evidence="2">TK_1</strain>
    </source>
</reference>
<evidence type="ECO:0008006" key="4">
    <source>
        <dbReference type="Google" id="ProtNLM"/>
    </source>
</evidence>
<dbReference type="EMBL" id="JAPDRL010000027">
    <property type="protein sequence ID" value="KAJ9665601.1"/>
    <property type="molecule type" value="Genomic_DNA"/>
</dbReference>
<organism evidence="2 3">
    <name type="scientific">Coniosporium apollinis</name>
    <dbReference type="NCBI Taxonomy" id="61459"/>
    <lineage>
        <taxon>Eukaryota</taxon>
        <taxon>Fungi</taxon>
        <taxon>Dikarya</taxon>
        <taxon>Ascomycota</taxon>
        <taxon>Pezizomycotina</taxon>
        <taxon>Dothideomycetes</taxon>
        <taxon>Dothideomycetes incertae sedis</taxon>
        <taxon>Coniosporium</taxon>
    </lineage>
</organism>
<sequence length="280" mass="31180">MSSPPASPTTPPPSFHSLAHQPVEPVITEWTTSGIDQPDFHGRMAAAQYHWLPGDGRGAPDLRALVAAHKSASSMALSARSHTRAGSTVSAAPSMLTQASGDTYESSGVSTADASVVQGVRLLEAGPDGILELRPDARRSVLECPFHFLNCHFRSYDLEQWKTHTMWHFRGQDPPRSIECPLCDTFNYTYPNGFEAWDARMNHQAQHHYAGHTLATARPEFKLHHYLWQRRIISHAELQELKGATRLRHAQADAYSAYTVTQGPGRNDRPQRMPRREGRG</sequence>
<gene>
    <name evidence="2" type="ORF">H2201_004293</name>
</gene>
<keyword evidence="3" id="KW-1185">Reference proteome</keyword>
<proteinExistence type="predicted"/>
<evidence type="ECO:0000313" key="3">
    <source>
        <dbReference type="Proteomes" id="UP001172684"/>
    </source>
</evidence>
<evidence type="ECO:0000313" key="2">
    <source>
        <dbReference type="EMBL" id="KAJ9665601.1"/>
    </source>
</evidence>
<protein>
    <recommendedName>
        <fullName evidence="4">C2H2-type domain-containing protein</fullName>
    </recommendedName>
</protein>
<name>A0ABQ9NX46_9PEZI</name>